<keyword evidence="6 7" id="KW-0472">Membrane</keyword>
<dbReference type="PROSITE" id="PS00216">
    <property type="entry name" value="SUGAR_TRANSPORT_1"/>
    <property type="match status" value="1"/>
</dbReference>
<dbReference type="Pfam" id="PF07690">
    <property type="entry name" value="MFS_1"/>
    <property type="match status" value="1"/>
</dbReference>
<feature type="transmembrane region" description="Helical" evidence="7">
    <location>
        <begin position="352"/>
        <end position="380"/>
    </location>
</feature>
<feature type="transmembrane region" description="Helical" evidence="7">
    <location>
        <begin position="86"/>
        <end position="105"/>
    </location>
</feature>
<feature type="transmembrane region" description="Helical" evidence="7">
    <location>
        <begin position="290"/>
        <end position="309"/>
    </location>
</feature>
<evidence type="ECO:0000259" key="8">
    <source>
        <dbReference type="PROSITE" id="PS50850"/>
    </source>
</evidence>
<dbReference type="InterPro" id="IPR050171">
    <property type="entry name" value="MFS_Transporters"/>
</dbReference>
<dbReference type="GO" id="GO:0005886">
    <property type="term" value="C:plasma membrane"/>
    <property type="evidence" value="ECO:0007669"/>
    <property type="project" value="UniProtKB-SubCell"/>
</dbReference>
<evidence type="ECO:0000256" key="6">
    <source>
        <dbReference type="ARBA" id="ARBA00023136"/>
    </source>
</evidence>
<dbReference type="SUPFAM" id="SSF103473">
    <property type="entry name" value="MFS general substrate transporter"/>
    <property type="match status" value="1"/>
</dbReference>
<evidence type="ECO:0000256" key="4">
    <source>
        <dbReference type="ARBA" id="ARBA00022692"/>
    </source>
</evidence>
<dbReference type="PROSITE" id="PS50850">
    <property type="entry name" value="MFS"/>
    <property type="match status" value="1"/>
</dbReference>
<dbReference type="RefSeq" id="WP_244893176.1">
    <property type="nucleotide sequence ID" value="NZ_FUYG01000003.1"/>
</dbReference>
<dbReference type="InterPro" id="IPR011701">
    <property type="entry name" value="MFS"/>
</dbReference>
<sequence length="421" mass="43577">MTATETEIARARRQWSKRGSFWAAAAVLALCLWASGAPSTLYPSYAAEWDLSPVVTTSIFGTYPVALLLVLLLAGGISDSIGRRRAMLVGVGLIVASAFVFAIAPNVSFLFAGRALQGVGTGFALGAASAALVENNLSKNPRFASVLTTVSTSTGLTLVLFVSGGLAQYAPWPLQLSFWVLFVLAGLAFAVVWFMRRDNPPRAVGPDGKPARWKPSGIHMPRSLLRTFIASTLGVIVAYSVGAIFLSLGASMARDLTGTTNLLIVGALLAISSVVIGVTALLLQKVPAHVSLIVGAVISLAGLGVMELTAAQGSIALFVVWCVVGGAGYSFVFTGGLTLLNRTALPEHRGGTLSLLYLFSYLLQAITAVVAGALATALGLNAAIDLVAPGVAVLCLALITATTVDVVARRREARLVGVPAT</sequence>
<organism evidence="9 10">
    <name type="scientific">Agreia bicolorata</name>
    <dbReference type="NCBI Taxonomy" id="110935"/>
    <lineage>
        <taxon>Bacteria</taxon>
        <taxon>Bacillati</taxon>
        <taxon>Actinomycetota</taxon>
        <taxon>Actinomycetes</taxon>
        <taxon>Micrococcales</taxon>
        <taxon>Microbacteriaceae</taxon>
        <taxon>Agreia</taxon>
    </lineage>
</organism>
<dbReference type="InterPro" id="IPR036259">
    <property type="entry name" value="MFS_trans_sf"/>
</dbReference>
<keyword evidence="3" id="KW-1003">Cell membrane</keyword>
<keyword evidence="4 7" id="KW-0812">Transmembrane</keyword>
<dbReference type="PANTHER" id="PTHR23517">
    <property type="entry name" value="RESISTANCE PROTEIN MDTM, PUTATIVE-RELATED-RELATED"/>
    <property type="match status" value="1"/>
</dbReference>
<protein>
    <submittedName>
        <fullName evidence="9">Predicted arabinose efflux permease, MFS family</fullName>
    </submittedName>
</protein>
<keyword evidence="5 7" id="KW-1133">Transmembrane helix</keyword>
<dbReference type="InterPro" id="IPR005829">
    <property type="entry name" value="Sugar_transporter_CS"/>
</dbReference>
<evidence type="ECO:0000313" key="9">
    <source>
        <dbReference type="EMBL" id="SKA89871.1"/>
    </source>
</evidence>
<name>A0A1T4XLC4_9MICO</name>
<dbReference type="Proteomes" id="UP000189735">
    <property type="component" value="Unassembled WGS sequence"/>
</dbReference>
<feature type="transmembrane region" description="Helical" evidence="7">
    <location>
        <begin position="176"/>
        <end position="195"/>
    </location>
</feature>
<evidence type="ECO:0000256" key="1">
    <source>
        <dbReference type="ARBA" id="ARBA00004651"/>
    </source>
</evidence>
<dbReference type="Gene3D" id="1.20.1250.20">
    <property type="entry name" value="MFS general substrate transporter like domains"/>
    <property type="match status" value="1"/>
</dbReference>
<feature type="transmembrane region" description="Helical" evidence="7">
    <location>
        <begin position="315"/>
        <end position="340"/>
    </location>
</feature>
<gene>
    <name evidence="9" type="ORF">SAMN06295879_1238</name>
</gene>
<dbReference type="EMBL" id="FUYG01000003">
    <property type="protein sequence ID" value="SKA89871.1"/>
    <property type="molecule type" value="Genomic_DNA"/>
</dbReference>
<feature type="transmembrane region" description="Helical" evidence="7">
    <location>
        <begin position="262"/>
        <end position="283"/>
    </location>
</feature>
<feature type="transmembrane region" description="Helical" evidence="7">
    <location>
        <begin position="228"/>
        <end position="250"/>
    </location>
</feature>
<feature type="transmembrane region" description="Helical" evidence="7">
    <location>
        <begin position="111"/>
        <end position="133"/>
    </location>
</feature>
<feature type="domain" description="Major facilitator superfamily (MFS) profile" evidence="8">
    <location>
        <begin position="1"/>
        <end position="412"/>
    </location>
</feature>
<evidence type="ECO:0000256" key="5">
    <source>
        <dbReference type="ARBA" id="ARBA00022989"/>
    </source>
</evidence>
<reference evidence="10" key="1">
    <citation type="submission" date="2017-02" db="EMBL/GenBank/DDBJ databases">
        <authorList>
            <person name="Varghese N."/>
            <person name="Submissions S."/>
        </authorList>
    </citation>
    <scope>NUCLEOTIDE SEQUENCE [LARGE SCALE GENOMIC DNA]</scope>
    <source>
        <strain evidence="10">VKM Ac-2052</strain>
    </source>
</reference>
<dbReference type="GO" id="GO:0022857">
    <property type="term" value="F:transmembrane transporter activity"/>
    <property type="evidence" value="ECO:0007669"/>
    <property type="project" value="InterPro"/>
</dbReference>
<dbReference type="InterPro" id="IPR020846">
    <property type="entry name" value="MFS_dom"/>
</dbReference>
<proteinExistence type="predicted"/>
<keyword evidence="2" id="KW-0813">Transport</keyword>
<dbReference type="AlphaFoldDB" id="A0A1T4XLC4"/>
<dbReference type="PANTHER" id="PTHR23517:SF3">
    <property type="entry name" value="INTEGRAL MEMBRANE TRANSPORT PROTEIN"/>
    <property type="match status" value="1"/>
</dbReference>
<accession>A0A1T4XLC4</accession>
<comment type="subcellular location">
    <subcellularLocation>
        <location evidence="1">Cell membrane</location>
        <topology evidence="1">Multi-pass membrane protein</topology>
    </subcellularLocation>
</comment>
<feature type="transmembrane region" description="Helical" evidence="7">
    <location>
        <begin position="145"/>
        <end position="170"/>
    </location>
</feature>
<feature type="transmembrane region" description="Helical" evidence="7">
    <location>
        <begin position="386"/>
        <end position="408"/>
    </location>
</feature>
<evidence type="ECO:0000256" key="2">
    <source>
        <dbReference type="ARBA" id="ARBA00022448"/>
    </source>
</evidence>
<evidence type="ECO:0000256" key="7">
    <source>
        <dbReference type="SAM" id="Phobius"/>
    </source>
</evidence>
<evidence type="ECO:0000313" key="10">
    <source>
        <dbReference type="Proteomes" id="UP000189735"/>
    </source>
</evidence>
<evidence type="ECO:0000256" key="3">
    <source>
        <dbReference type="ARBA" id="ARBA00022475"/>
    </source>
</evidence>
<feature type="transmembrane region" description="Helical" evidence="7">
    <location>
        <begin position="21"/>
        <end position="42"/>
    </location>
</feature>
<feature type="transmembrane region" description="Helical" evidence="7">
    <location>
        <begin position="54"/>
        <end position="74"/>
    </location>
</feature>